<organism evidence="1 2">
    <name type="scientific">Ambispora gerdemannii</name>
    <dbReference type="NCBI Taxonomy" id="144530"/>
    <lineage>
        <taxon>Eukaryota</taxon>
        <taxon>Fungi</taxon>
        <taxon>Fungi incertae sedis</taxon>
        <taxon>Mucoromycota</taxon>
        <taxon>Glomeromycotina</taxon>
        <taxon>Glomeromycetes</taxon>
        <taxon>Archaeosporales</taxon>
        <taxon>Ambisporaceae</taxon>
        <taxon>Ambispora</taxon>
    </lineage>
</organism>
<protein>
    <submittedName>
        <fullName evidence="1">8164_t:CDS:1</fullName>
    </submittedName>
</protein>
<gene>
    <name evidence="1" type="ORF">AGERDE_LOCUS13412</name>
</gene>
<sequence length="109" mass="12691">PLSPTSITSGLRSTFDDSGMRKKLKVSVPVPDVHEEMSKDKQWLDESLKLDLIKNIKYEEIENEEKLSEGSFGIVTTAYWKDLRETVACKRLKLEHEDENQFWKSFVNE</sequence>
<evidence type="ECO:0000313" key="1">
    <source>
        <dbReference type="EMBL" id="CAG8698993.1"/>
    </source>
</evidence>
<evidence type="ECO:0000313" key="2">
    <source>
        <dbReference type="Proteomes" id="UP000789831"/>
    </source>
</evidence>
<feature type="non-terminal residue" evidence="1">
    <location>
        <position position="109"/>
    </location>
</feature>
<reference evidence="1" key="1">
    <citation type="submission" date="2021-06" db="EMBL/GenBank/DDBJ databases">
        <authorList>
            <person name="Kallberg Y."/>
            <person name="Tangrot J."/>
            <person name="Rosling A."/>
        </authorList>
    </citation>
    <scope>NUCLEOTIDE SEQUENCE</scope>
    <source>
        <strain evidence="1">MT106</strain>
    </source>
</reference>
<accession>A0A9N9HP99</accession>
<dbReference type="EMBL" id="CAJVPL010017507">
    <property type="protein sequence ID" value="CAG8698993.1"/>
    <property type="molecule type" value="Genomic_DNA"/>
</dbReference>
<name>A0A9N9HP99_9GLOM</name>
<comment type="caution">
    <text evidence="1">The sequence shown here is derived from an EMBL/GenBank/DDBJ whole genome shotgun (WGS) entry which is preliminary data.</text>
</comment>
<feature type="non-terminal residue" evidence="1">
    <location>
        <position position="1"/>
    </location>
</feature>
<keyword evidence="2" id="KW-1185">Reference proteome</keyword>
<dbReference type="Gene3D" id="3.30.200.20">
    <property type="entry name" value="Phosphorylase Kinase, domain 1"/>
    <property type="match status" value="1"/>
</dbReference>
<dbReference type="SUPFAM" id="SSF56112">
    <property type="entry name" value="Protein kinase-like (PK-like)"/>
    <property type="match status" value="1"/>
</dbReference>
<dbReference type="AlphaFoldDB" id="A0A9N9HP99"/>
<proteinExistence type="predicted"/>
<dbReference type="InterPro" id="IPR011009">
    <property type="entry name" value="Kinase-like_dom_sf"/>
</dbReference>
<dbReference type="Proteomes" id="UP000789831">
    <property type="component" value="Unassembled WGS sequence"/>
</dbReference>